<dbReference type="Proteomes" id="UP000183090">
    <property type="component" value="Unassembled WGS sequence"/>
</dbReference>
<evidence type="ECO:0000313" key="5">
    <source>
        <dbReference type="Proteomes" id="UP000183090"/>
    </source>
</evidence>
<accession>A0A0F7HNG1</accession>
<evidence type="ECO:0000256" key="1">
    <source>
        <dbReference type="SAM" id="MobiDB-lite"/>
    </source>
</evidence>
<gene>
    <name evidence="2" type="ORF">AAT16_11000</name>
    <name evidence="3" type="ORF">SAMN05216235_2251</name>
</gene>
<dbReference type="EMBL" id="CP011366">
    <property type="protein sequence ID" value="AKG74673.1"/>
    <property type="molecule type" value="Genomic_DNA"/>
</dbReference>
<dbReference type="RefSeq" id="WP_046790852.1">
    <property type="nucleotide sequence ID" value="NZ_CP011366.1"/>
</dbReference>
<reference evidence="2 4" key="1">
    <citation type="journal article" date="2015" name="Int. J. Syst. Evol. Microbiol.">
        <title>Complete genome sequence of Salinicoccus halodurans H3B36, isolated from the Qaidam Basin in China.</title>
        <authorList>
            <person name="Jiang K."/>
            <person name="Xue Y."/>
            <person name="Ma Y."/>
        </authorList>
    </citation>
    <scope>NUCLEOTIDE SEQUENCE [LARGE SCALE GENOMIC DNA]</scope>
    <source>
        <strain evidence="2 4">H3B36</strain>
    </source>
</reference>
<feature type="region of interest" description="Disordered" evidence="1">
    <location>
        <begin position="314"/>
        <end position="340"/>
    </location>
</feature>
<dbReference type="AlphaFoldDB" id="A0A0F7HNG1"/>
<dbReference type="PROSITE" id="PS51257">
    <property type="entry name" value="PROKAR_LIPOPROTEIN"/>
    <property type="match status" value="1"/>
</dbReference>
<organism evidence="3 5">
    <name type="scientific">Salinicoccus halodurans</name>
    <dbReference type="NCBI Taxonomy" id="407035"/>
    <lineage>
        <taxon>Bacteria</taxon>
        <taxon>Bacillati</taxon>
        <taxon>Bacillota</taxon>
        <taxon>Bacilli</taxon>
        <taxon>Bacillales</taxon>
        <taxon>Staphylococcaceae</taxon>
        <taxon>Salinicoccus</taxon>
    </lineage>
</organism>
<evidence type="ECO:0000313" key="3">
    <source>
        <dbReference type="EMBL" id="SFK88626.1"/>
    </source>
</evidence>
<evidence type="ECO:0000313" key="2">
    <source>
        <dbReference type="EMBL" id="AKG74673.1"/>
    </source>
</evidence>
<feature type="region of interest" description="Disordered" evidence="1">
    <location>
        <begin position="17"/>
        <end position="85"/>
    </location>
</feature>
<evidence type="ECO:0008006" key="6">
    <source>
        <dbReference type="Google" id="ProtNLM"/>
    </source>
</evidence>
<keyword evidence="4" id="KW-1185">Reference proteome</keyword>
<dbReference type="KEGG" id="shv:AAT16_11000"/>
<name>A0A0F7HNG1_9STAP</name>
<dbReference type="Proteomes" id="UP000034029">
    <property type="component" value="Chromosome"/>
</dbReference>
<feature type="compositionally biased region" description="Acidic residues" evidence="1">
    <location>
        <begin position="20"/>
        <end position="85"/>
    </location>
</feature>
<sequence length="340" mass="37394">MKKLLSATLVSALFLAACSDGEENTEESTEEATAEEAATEESSEESTEEESTEEESGEGAESDADAASDEGSSEDLAEAEIDEEDMKSAYDLGEDKADMIDSATETDQSVEDVLQAPSEVTSYQQETAIMIEVTEGEQVLDEAFTGNRAQIDETEGTLEVASDYIDESFNVTYPHGYANSETGEVILNTDRGWTDYSAQYGPEELVYGTYSTVYEIIEQMPESLQVKEAGNYDLLYYTGDDEKVHQLYQKYFQVEFTGANMEELETGFVAFINKESSELESVNLIASAPGEQNPQQKIKVEIILNYSDYGAFDDTEIKKPNPDEIVSPSTEDEGIEGSVE</sequence>
<proteinExistence type="predicted"/>
<feature type="compositionally biased region" description="Acidic residues" evidence="1">
    <location>
        <begin position="330"/>
        <end position="340"/>
    </location>
</feature>
<dbReference type="OrthoDB" id="2389281at2"/>
<dbReference type="EMBL" id="FOTB01000005">
    <property type="protein sequence ID" value="SFK88626.1"/>
    <property type="molecule type" value="Genomic_DNA"/>
</dbReference>
<reference evidence="3 5" key="3">
    <citation type="submission" date="2016-10" db="EMBL/GenBank/DDBJ databases">
        <authorList>
            <person name="Varghese N."/>
            <person name="Submissions S."/>
        </authorList>
    </citation>
    <scope>NUCLEOTIDE SEQUENCE [LARGE SCALE GENOMIC DNA]</scope>
    <source>
        <strain evidence="3 5">CGMCC 1.6501</strain>
    </source>
</reference>
<evidence type="ECO:0000313" key="4">
    <source>
        <dbReference type="Proteomes" id="UP000034029"/>
    </source>
</evidence>
<reference evidence="4" key="2">
    <citation type="submission" date="2015-04" db="EMBL/GenBank/DDBJ databases">
        <title>Complete genome sequence of Salinicoccus halodurans strain H3B36, isolated from the Qaidam basin of China.</title>
        <authorList>
            <person name="Ma Y."/>
            <person name="Jiang K."/>
            <person name="Xue Y."/>
        </authorList>
    </citation>
    <scope>NUCLEOTIDE SEQUENCE [LARGE SCALE GENOMIC DNA]</scope>
    <source>
        <strain evidence="4">H3B36</strain>
    </source>
</reference>
<protein>
    <recommendedName>
        <fullName evidence="6">Lipoprotein</fullName>
    </recommendedName>
</protein>